<organism evidence="2 3">
    <name type="scientific">Opitutus terrae (strain DSM 11246 / JCM 15787 / PB90-1)</name>
    <dbReference type="NCBI Taxonomy" id="452637"/>
    <lineage>
        <taxon>Bacteria</taxon>
        <taxon>Pseudomonadati</taxon>
        <taxon>Verrucomicrobiota</taxon>
        <taxon>Opitutia</taxon>
        <taxon>Opitutales</taxon>
        <taxon>Opitutaceae</taxon>
        <taxon>Opitutus</taxon>
    </lineage>
</organism>
<dbReference type="GO" id="GO:1900376">
    <property type="term" value="P:regulation of secondary metabolite biosynthetic process"/>
    <property type="evidence" value="ECO:0007669"/>
    <property type="project" value="TreeGrafter"/>
</dbReference>
<dbReference type="GO" id="GO:0000976">
    <property type="term" value="F:transcription cis-regulatory region binding"/>
    <property type="evidence" value="ECO:0007669"/>
    <property type="project" value="TreeGrafter"/>
</dbReference>
<dbReference type="OrthoDB" id="8659436at2"/>
<dbReference type="InterPro" id="IPR036390">
    <property type="entry name" value="WH_DNA-bd_sf"/>
</dbReference>
<protein>
    <submittedName>
        <fullName evidence="2">Ferric uptake regulator, Fur family</fullName>
    </submittedName>
</protein>
<dbReference type="RefSeq" id="WP_012376968.1">
    <property type="nucleotide sequence ID" value="NC_010571.1"/>
</dbReference>
<proteinExistence type="predicted"/>
<sequence length="151" mass="16599">MISPGTASSPDSLAQRLADSGLRSTPQREIVFNDLLKHRDHPTAEEVYARVRNEMPTISLATVYNCLETLVQCRLVRAVNFERGPTRFCPNLHPHAHFHDEVTGHTHDVDLPPNLLEQVKQILPSGYNASSIEIIFRGKAGQPAGVPAAAS</sequence>
<dbReference type="Pfam" id="PF01475">
    <property type="entry name" value="FUR"/>
    <property type="match status" value="1"/>
</dbReference>
<dbReference type="AlphaFoldDB" id="B2A0A4"/>
<name>B2A0A4_OPITP</name>
<evidence type="ECO:0000313" key="2">
    <source>
        <dbReference type="EMBL" id="ACB77440.1"/>
    </source>
</evidence>
<dbReference type="PANTHER" id="PTHR33202:SF7">
    <property type="entry name" value="FERRIC UPTAKE REGULATION PROTEIN"/>
    <property type="match status" value="1"/>
</dbReference>
<dbReference type="InterPro" id="IPR002481">
    <property type="entry name" value="FUR"/>
</dbReference>
<dbReference type="HOGENOM" id="CLU_096072_4_2_0"/>
<keyword evidence="3" id="KW-1185">Reference proteome</keyword>
<keyword evidence="1" id="KW-0408">Iron</keyword>
<dbReference type="eggNOG" id="COG0735">
    <property type="taxonomic scope" value="Bacteria"/>
</dbReference>
<dbReference type="CDD" id="cd07153">
    <property type="entry name" value="Fur_like"/>
    <property type="match status" value="1"/>
</dbReference>
<evidence type="ECO:0000313" key="3">
    <source>
        <dbReference type="Proteomes" id="UP000007013"/>
    </source>
</evidence>
<dbReference type="SUPFAM" id="SSF46785">
    <property type="entry name" value="Winged helix' DNA-binding domain"/>
    <property type="match status" value="1"/>
</dbReference>
<dbReference type="STRING" id="452637.Oter_4167"/>
<dbReference type="PANTHER" id="PTHR33202">
    <property type="entry name" value="ZINC UPTAKE REGULATION PROTEIN"/>
    <property type="match status" value="1"/>
</dbReference>
<evidence type="ECO:0000256" key="1">
    <source>
        <dbReference type="PIRSR" id="PIRSR602481-2"/>
    </source>
</evidence>
<dbReference type="InterPro" id="IPR036388">
    <property type="entry name" value="WH-like_DNA-bd_sf"/>
</dbReference>
<keyword evidence="1" id="KW-0479">Metal-binding</keyword>
<dbReference type="GO" id="GO:0003700">
    <property type="term" value="F:DNA-binding transcription factor activity"/>
    <property type="evidence" value="ECO:0007669"/>
    <property type="project" value="InterPro"/>
</dbReference>
<comment type="cofactor">
    <cofactor evidence="1">
        <name>Mn(2+)</name>
        <dbReference type="ChEBI" id="CHEBI:29035"/>
    </cofactor>
    <cofactor evidence="1">
        <name>Fe(2+)</name>
        <dbReference type="ChEBI" id="CHEBI:29033"/>
    </cofactor>
    <text evidence="1">Binds 1 Mn(2+) or Fe(2+) ion per subunit.</text>
</comment>
<dbReference type="GO" id="GO:0045892">
    <property type="term" value="P:negative regulation of DNA-templated transcription"/>
    <property type="evidence" value="ECO:0007669"/>
    <property type="project" value="TreeGrafter"/>
</dbReference>
<reference evidence="2 3" key="1">
    <citation type="journal article" date="2011" name="J. Bacteriol.">
        <title>Genome sequence of the verrucomicrobium Opitutus terrae PB90-1, an abundant inhabitant of rice paddy soil ecosystems.</title>
        <authorList>
            <person name="van Passel M.W."/>
            <person name="Kant R."/>
            <person name="Palva A."/>
            <person name="Copeland A."/>
            <person name="Lucas S."/>
            <person name="Lapidus A."/>
            <person name="Glavina del Rio T."/>
            <person name="Pitluck S."/>
            <person name="Goltsman E."/>
            <person name="Clum A."/>
            <person name="Sun H."/>
            <person name="Schmutz J."/>
            <person name="Larimer F.W."/>
            <person name="Land M.L."/>
            <person name="Hauser L."/>
            <person name="Kyrpides N."/>
            <person name="Mikhailova N."/>
            <person name="Richardson P.P."/>
            <person name="Janssen P.H."/>
            <person name="de Vos W.M."/>
            <person name="Smidt H."/>
        </authorList>
    </citation>
    <scope>NUCLEOTIDE SEQUENCE [LARGE SCALE GENOMIC DNA]</scope>
    <source>
        <strain evidence="3">DSM 11246 / JCM 15787 / PB90-1</strain>
    </source>
</reference>
<dbReference type="GO" id="GO:0008270">
    <property type="term" value="F:zinc ion binding"/>
    <property type="evidence" value="ECO:0007669"/>
    <property type="project" value="TreeGrafter"/>
</dbReference>
<dbReference type="Gene3D" id="1.10.10.10">
    <property type="entry name" value="Winged helix-like DNA-binding domain superfamily/Winged helix DNA-binding domain"/>
    <property type="match status" value="1"/>
</dbReference>
<dbReference type="Proteomes" id="UP000007013">
    <property type="component" value="Chromosome"/>
</dbReference>
<accession>B2A0A4</accession>
<dbReference type="EMBL" id="CP001032">
    <property type="protein sequence ID" value="ACB77440.1"/>
    <property type="molecule type" value="Genomic_DNA"/>
</dbReference>
<gene>
    <name evidence="2" type="ordered locus">Oter_4167</name>
</gene>
<feature type="binding site" evidence="1">
    <location>
        <position position="117"/>
    </location>
    <ligand>
        <name>Fe cation</name>
        <dbReference type="ChEBI" id="CHEBI:24875"/>
    </ligand>
</feature>
<dbReference type="KEGG" id="ote:Oter_4167"/>